<dbReference type="AlphaFoldDB" id="A0A8J3T3A2"/>
<evidence type="ECO:0000313" key="2">
    <source>
        <dbReference type="Proteomes" id="UP000634476"/>
    </source>
</evidence>
<accession>A0A8J3T3A2</accession>
<sequence>MMRSPAPCPAGAASEAGVALPDQPLVYNPYDYALHDDPYPTYARMREEVPCMSAPCRRCRSTL</sequence>
<protein>
    <submittedName>
        <fullName evidence="1">Uncharacterized protein</fullName>
    </submittedName>
</protein>
<organism evidence="1 2">
    <name type="scientific">Planobispora takensis</name>
    <dbReference type="NCBI Taxonomy" id="1367882"/>
    <lineage>
        <taxon>Bacteria</taxon>
        <taxon>Bacillati</taxon>
        <taxon>Actinomycetota</taxon>
        <taxon>Actinomycetes</taxon>
        <taxon>Streptosporangiales</taxon>
        <taxon>Streptosporangiaceae</taxon>
        <taxon>Planobispora</taxon>
    </lineage>
</organism>
<keyword evidence="2" id="KW-1185">Reference proteome</keyword>
<evidence type="ECO:0000313" key="1">
    <source>
        <dbReference type="EMBL" id="GII04100.1"/>
    </source>
</evidence>
<proteinExistence type="predicted"/>
<dbReference type="Proteomes" id="UP000634476">
    <property type="component" value="Unassembled WGS sequence"/>
</dbReference>
<reference evidence="1" key="1">
    <citation type="submission" date="2021-01" db="EMBL/GenBank/DDBJ databases">
        <title>Whole genome shotgun sequence of Planobispora takensis NBRC 109077.</title>
        <authorList>
            <person name="Komaki H."/>
            <person name="Tamura T."/>
        </authorList>
    </citation>
    <scope>NUCLEOTIDE SEQUENCE</scope>
    <source>
        <strain evidence="1">NBRC 109077</strain>
    </source>
</reference>
<name>A0A8J3T3A2_9ACTN</name>
<gene>
    <name evidence="1" type="ORF">Pta02_61080</name>
</gene>
<comment type="caution">
    <text evidence="1">The sequence shown here is derived from an EMBL/GenBank/DDBJ whole genome shotgun (WGS) entry which is preliminary data.</text>
</comment>
<dbReference type="EMBL" id="BOOK01000046">
    <property type="protein sequence ID" value="GII04100.1"/>
    <property type="molecule type" value="Genomic_DNA"/>
</dbReference>